<sequence>MAKQSKDEGLESIKESLEEIASLLAEISDEMAELNALLKFIGIPLITDMLVKYRPEIREAMEPLIAELAESMKSMMSEEEE</sequence>
<dbReference type="RefSeq" id="WP_011696808.1">
    <property type="nucleotide sequence ID" value="NC_008553.1"/>
</dbReference>
<accession>A0B9Q6</accession>
<dbReference type="GeneID" id="4462659"/>
<evidence type="ECO:0000256" key="1">
    <source>
        <dbReference type="SAM" id="Coils"/>
    </source>
</evidence>
<name>A0B9Q6_METTP</name>
<feature type="coiled-coil region" evidence="1">
    <location>
        <begin position="10"/>
        <end position="37"/>
    </location>
</feature>
<keyword evidence="1" id="KW-0175">Coiled coil</keyword>
<reference evidence="2 3" key="1">
    <citation type="submission" date="2006-10" db="EMBL/GenBank/DDBJ databases">
        <title>Complete sequence of Methanosaeta thermophila PT.</title>
        <authorList>
            <consortium name="US DOE Joint Genome Institute"/>
            <person name="Copeland A."/>
            <person name="Lucas S."/>
            <person name="Lapidus A."/>
            <person name="Barry K."/>
            <person name="Detter J.C."/>
            <person name="Glavina del Rio T."/>
            <person name="Hammon N."/>
            <person name="Israni S."/>
            <person name="Pitluck S."/>
            <person name="Chain P."/>
            <person name="Malfatti S."/>
            <person name="Shin M."/>
            <person name="Vergez L."/>
            <person name="Schmutz J."/>
            <person name="Larimer F."/>
            <person name="Land M."/>
            <person name="Hauser L."/>
            <person name="Kyrpides N."/>
            <person name="Kim E."/>
            <person name="Smith K.S."/>
            <person name="Ingram-Smith C."/>
            <person name="Richardson P."/>
        </authorList>
    </citation>
    <scope>NUCLEOTIDE SEQUENCE [LARGE SCALE GENOMIC DNA]</scope>
    <source>
        <strain evidence="3">DSM 6194 / JCM 14653 / NBRC 101360 / PT</strain>
    </source>
</reference>
<evidence type="ECO:0000313" key="2">
    <source>
        <dbReference type="EMBL" id="ABK15430.1"/>
    </source>
</evidence>
<keyword evidence="3" id="KW-1185">Reference proteome</keyword>
<protein>
    <submittedName>
        <fullName evidence="2">Uncharacterized protein</fullName>
    </submittedName>
</protein>
<proteinExistence type="predicted"/>
<dbReference type="Proteomes" id="UP000000674">
    <property type="component" value="Chromosome"/>
</dbReference>
<dbReference type="AlphaFoldDB" id="A0B9Q6"/>
<dbReference type="KEGG" id="mtp:Mthe_1664"/>
<dbReference type="HOGENOM" id="CLU_2565813_0_0_2"/>
<dbReference type="EMBL" id="CP000477">
    <property type="protein sequence ID" value="ABK15430.1"/>
    <property type="molecule type" value="Genomic_DNA"/>
</dbReference>
<evidence type="ECO:0000313" key="3">
    <source>
        <dbReference type="Proteomes" id="UP000000674"/>
    </source>
</evidence>
<gene>
    <name evidence="2" type="ordered locus">Mthe_1664</name>
</gene>
<organism evidence="2 3">
    <name type="scientific">Methanothrix thermoacetophila (strain DSM 6194 / JCM 14653 / NBRC 101360 / PT)</name>
    <name type="common">Methanosaeta thermophila</name>
    <dbReference type="NCBI Taxonomy" id="349307"/>
    <lineage>
        <taxon>Archaea</taxon>
        <taxon>Methanobacteriati</taxon>
        <taxon>Methanobacteriota</taxon>
        <taxon>Stenosarchaea group</taxon>
        <taxon>Methanomicrobia</taxon>
        <taxon>Methanotrichales</taxon>
        <taxon>Methanotrichaceae</taxon>
        <taxon>Methanothrix</taxon>
    </lineage>
</organism>